<dbReference type="InterPro" id="IPR046361">
    <property type="entry name" value="EXOC6/Sec15_C"/>
</dbReference>
<feature type="compositionally biased region" description="Basic and acidic residues" evidence="6">
    <location>
        <begin position="753"/>
        <end position="768"/>
    </location>
</feature>
<evidence type="ECO:0000259" key="7">
    <source>
        <dbReference type="Pfam" id="PF04091"/>
    </source>
</evidence>
<dbReference type="PIRSF" id="PIRSF025007">
    <property type="entry name" value="Sec15"/>
    <property type="match status" value="1"/>
</dbReference>
<dbReference type="InterPro" id="IPR007225">
    <property type="entry name" value="EXOC6/Sec15"/>
</dbReference>
<dbReference type="GO" id="GO:0006893">
    <property type="term" value="P:Golgi to plasma membrane transport"/>
    <property type="evidence" value="ECO:0007669"/>
    <property type="project" value="TreeGrafter"/>
</dbReference>
<evidence type="ECO:0000256" key="4">
    <source>
        <dbReference type="ARBA" id="ARBA00023054"/>
    </source>
</evidence>
<evidence type="ECO:0000256" key="1">
    <source>
        <dbReference type="ARBA" id="ARBA00007944"/>
    </source>
</evidence>
<dbReference type="PANTHER" id="PTHR12702">
    <property type="entry name" value="SEC15"/>
    <property type="match status" value="1"/>
</dbReference>
<keyword evidence="4" id="KW-0175">Coiled coil</keyword>
<dbReference type="GO" id="GO:0090522">
    <property type="term" value="P:vesicle tethering involved in exocytosis"/>
    <property type="evidence" value="ECO:0007669"/>
    <property type="project" value="UniProtKB-UniRule"/>
</dbReference>
<evidence type="ECO:0000313" key="9">
    <source>
        <dbReference type="EMBL" id="GJE84273.1"/>
    </source>
</evidence>
<keyword evidence="10" id="KW-1185">Reference proteome</keyword>
<dbReference type="InterPro" id="IPR048359">
    <property type="entry name" value="EXOC6_Sec15_N"/>
</dbReference>
<dbReference type="Pfam" id="PF20651">
    <property type="entry name" value="EXOC6_Sec15_N"/>
    <property type="match status" value="1"/>
</dbReference>
<evidence type="ECO:0000313" key="10">
    <source>
        <dbReference type="Proteomes" id="UP000703269"/>
    </source>
</evidence>
<dbReference type="OrthoDB" id="10267033at2759"/>
<dbReference type="PANTHER" id="PTHR12702:SF0">
    <property type="entry name" value="EXOCYST COMPLEX COMPONENT 6"/>
    <property type="match status" value="1"/>
</dbReference>
<feature type="domain" description="Exocyst complex component EXOC6/Sec15 N-terminal" evidence="8">
    <location>
        <begin position="56"/>
        <end position="223"/>
    </location>
</feature>
<sequence>MPPRRRQQFTQENVEQQLQQIHLLDPSSTSENLEQLGPIIKQIHTNRQQEAYLRAVKQLIDSKDAEIEQICADNYQEFIGSVSTLFTIKSYTTNLRETITSLDQSVAQVGQGLVEKKRALLKSKKTAANLDEGIDTLQASLRILDVVNRVGEMIEEGKYWSALRSLEDIESMPPTSLSQTPLFQHLLSSLPSLRSQIKDAVTATMKQWLLDIRNVSAQVGQLALEAMDSRTRRWRSRRDKDPMLKLNRVGSAVESVTYEKIDHNVLDNDALKVDFTDLYQCIHIYTALDALDDLRKSYQADRKAQSDLIIQDILQLSQLFSVTQEIVGFFIIETHVLNTTGSFRSERDVEELWDALLGRLSSAVDRALSRETDADSYLRVKEGLIAFVMTLETYSYSTTSLHSFIIVLFERYVSLLEKQFGRHLESIISQDDCLPMFIETELERDSVLDTVWLTNSEREQLLESPLPVNFPWSQGFYLCCQDIRSFVQNFYQFLEGVSQHHRNIDDLLSKSLENLLTKHIAENMARRAEATSNLSQLAQIITNLEHFEVACTELERSLTSIRSSQRGGTIRVNASTAFAAALRRALARVYNSITSKLDEFDGFSQYDWTPTSRANRPSQYLDELVNWLTTVVDTLVIKEEYKDQAYQSAVEYLAENLMEFLTGRSIPMLNEFAIHNILIDVDFLEDEFKQAGRPQLMSAFAELRAVASIVLNSNVQQFLNPAIRQNAYGGIRPKRLQAMLEKLARFGGQCRDAPSRERGERRRKEAEAIGKIYPAETR</sequence>
<dbReference type="Proteomes" id="UP000703269">
    <property type="component" value="Unassembled WGS sequence"/>
</dbReference>
<dbReference type="InterPro" id="IPR042044">
    <property type="entry name" value="EXOC6PINT-1/Sec15/Tip20_C_dom2"/>
</dbReference>
<evidence type="ECO:0000256" key="5">
    <source>
        <dbReference type="PIRNR" id="PIRNR025007"/>
    </source>
</evidence>
<dbReference type="Gene3D" id="1.20.58.670">
    <property type="entry name" value="Dsl1p vesicle tethering complex, Tip20p subunit, domain D"/>
    <property type="match status" value="1"/>
</dbReference>
<dbReference type="GO" id="GO:0016020">
    <property type="term" value="C:membrane"/>
    <property type="evidence" value="ECO:0007669"/>
    <property type="project" value="TreeGrafter"/>
</dbReference>
<dbReference type="EMBL" id="BPQB01000001">
    <property type="protein sequence ID" value="GJE84273.1"/>
    <property type="molecule type" value="Genomic_DNA"/>
</dbReference>
<comment type="function">
    <text evidence="5">Component of the exocyst complex involved in the docking of exocytic vesicles with fusion sites on the plasma membrane.</text>
</comment>
<dbReference type="AlphaFoldDB" id="A0A9P3FWB5"/>
<evidence type="ECO:0000256" key="6">
    <source>
        <dbReference type="SAM" id="MobiDB-lite"/>
    </source>
</evidence>
<feature type="domain" description="Exocyst complex subunit EXOC6/Sec15 C-terminal" evidence="7">
    <location>
        <begin position="400"/>
        <end position="742"/>
    </location>
</feature>
<evidence type="ECO:0000256" key="3">
    <source>
        <dbReference type="ARBA" id="ARBA00022483"/>
    </source>
</evidence>
<dbReference type="GO" id="GO:0006886">
    <property type="term" value="P:intracellular protein transport"/>
    <property type="evidence" value="ECO:0007669"/>
    <property type="project" value="InterPro"/>
</dbReference>
<protein>
    <recommendedName>
        <fullName evidence="5">Exocyst complex component SEC15</fullName>
    </recommendedName>
</protein>
<dbReference type="Pfam" id="PF04091">
    <property type="entry name" value="Sec15_C"/>
    <property type="match status" value="1"/>
</dbReference>
<name>A0A9P3FWB5_9APHY</name>
<dbReference type="GO" id="GO:0000145">
    <property type="term" value="C:exocyst"/>
    <property type="evidence" value="ECO:0007669"/>
    <property type="project" value="UniProtKB-UniRule"/>
</dbReference>
<gene>
    <name evidence="9" type="ORF">PsYK624_003490</name>
</gene>
<comment type="similarity">
    <text evidence="1 5">Belongs to the SEC15 family.</text>
</comment>
<organism evidence="9 10">
    <name type="scientific">Phanerochaete sordida</name>
    <dbReference type="NCBI Taxonomy" id="48140"/>
    <lineage>
        <taxon>Eukaryota</taxon>
        <taxon>Fungi</taxon>
        <taxon>Dikarya</taxon>
        <taxon>Basidiomycota</taxon>
        <taxon>Agaricomycotina</taxon>
        <taxon>Agaricomycetes</taxon>
        <taxon>Polyporales</taxon>
        <taxon>Phanerochaetaceae</taxon>
        <taxon>Phanerochaete</taxon>
    </lineage>
</organism>
<keyword evidence="2 5" id="KW-0813">Transport</keyword>
<evidence type="ECO:0000259" key="8">
    <source>
        <dbReference type="Pfam" id="PF20651"/>
    </source>
</evidence>
<keyword evidence="3 5" id="KW-0268">Exocytosis</keyword>
<evidence type="ECO:0000256" key="2">
    <source>
        <dbReference type="ARBA" id="ARBA00022448"/>
    </source>
</evidence>
<proteinExistence type="inferred from homology"/>
<reference evidence="9 10" key="1">
    <citation type="submission" date="2021-08" db="EMBL/GenBank/DDBJ databases">
        <title>Draft Genome Sequence of Phanerochaete sordida strain YK-624.</title>
        <authorList>
            <person name="Mori T."/>
            <person name="Dohra H."/>
            <person name="Suzuki T."/>
            <person name="Kawagishi H."/>
            <person name="Hirai H."/>
        </authorList>
    </citation>
    <scope>NUCLEOTIDE SEQUENCE [LARGE SCALE GENOMIC DNA]</scope>
    <source>
        <strain evidence="9 10">YK-624</strain>
    </source>
</reference>
<comment type="caution">
    <text evidence="9">The sequence shown here is derived from an EMBL/GenBank/DDBJ whole genome shotgun (WGS) entry which is preliminary data.</text>
</comment>
<dbReference type="Gene3D" id="1.10.357.30">
    <property type="entry name" value="Exocyst complex subunit Sec15 C-terminal domain, N-terminal subdomain"/>
    <property type="match status" value="1"/>
</dbReference>
<feature type="region of interest" description="Disordered" evidence="6">
    <location>
        <begin position="751"/>
        <end position="778"/>
    </location>
</feature>
<dbReference type="InterPro" id="IPR042045">
    <property type="entry name" value="EXOC6/Sec15_C_dom1"/>
</dbReference>
<accession>A0A9P3FWB5</accession>